<name>A0AB73T9F2_9FIRM</name>
<dbReference type="EMBL" id="QGGY01000001">
    <property type="protein sequence ID" value="PWJ78887.1"/>
    <property type="molecule type" value="Genomic_DNA"/>
</dbReference>
<dbReference type="Proteomes" id="UP000245412">
    <property type="component" value="Unassembled WGS sequence"/>
</dbReference>
<accession>A0AB73T9F2</accession>
<keyword evidence="3" id="KW-1185">Reference proteome</keyword>
<gene>
    <name evidence="2" type="ORF">C7383_101259</name>
</gene>
<proteinExistence type="predicted"/>
<dbReference type="AlphaFoldDB" id="A0AB73T9F2"/>
<keyword evidence="1" id="KW-0812">Transmembrane</keyword>
<evidence type="ECO:0000313" key="2">
    <source>
        <dbReference type="EMBL" id="PWJ78887.1"/>
    </source>
</evidence>
<keyword evidence="1" id="KW-1133">Transmembrane helix</keyword>
<evidence type="ECO:0000313" key="3">
    <source>
        <dbReference type="Proteomes" id="UP000245412"/>
    </source>
</evidence>
<evidence type="ECO:0008006" key="4">
    <source>
        <dbReference type="Google" id="ProtNLM"/>
    </source>
</evidence>
<sequence length="114" mass="12842">MDSMFVLLDVIVLGCGVYILYAYYLMKVKGEVKENLLLNPTTPLKRCKDKKAYMEYMGPRLLALGIGALICGGAGLINDYTNFMGSWYLAITVVFLVLVIWFAVAVKKSVKKFW</sequence>
<evidence type="ECO:0000256" key="1">
    <source>
        <dbReference type="SAM" id="Phobius"/>
    </source>
</evidence>
<protein>
    <recommendedName>
        <fullName evidence="4">DUF3784 domain-containing protein</fullName>
    </recommendedName>
</protein>
<feature type="transmembrane region" description="Helical" evidence="1">
    <location>
        <begin position="87"/>
        <end position="106"/>
    </location>
</feature>
<comment type="caution">
    <text evidence="2">The sequence shown here is derived from an EMBL/GenBank/DDBJ whole genome shotgun (WGS) entry which is preliminary data.</text>
</comment>
<feature type="transmembrane region" description="Helical" evidence="1">
    <location>
        <begin position="61"/>
        <end position="81"/>
    </location>
</feature>
<keyword evidence="1" id="KW-0472">Membrane</keyword>
<dbReference type="RefSeq" id="WP_109624331.1">
    <property type="nucleotide sequence ID" value="NZ_CABJAT010000001.1"/>
</dbReference>
<feature type="transmembrane region" description="Helical" evidence="1">
    <location>
        <begin position="6"/>
        <end position="26"/>
    </location>
</feature>
<reference evidence="2 3" key="1">
    <citation type="submission" date="2018-05" db="EMBL/GenBank/DDBJ databases">
        <authorList>
            <person name="Goeker M."/>
            <person name="Huntemann M."/>
            <person name="Clum A."/>
            <person name="Pillay M."/>
            <person name="Palaniappan K."/>
            <person name="Varghese N."/>
            <person name="Mikhailova N."/>
            <person name="Stamatis D."/>
            <person name="Reddy T."/>
            <person name="Daum C."/>
            <person name="Shapiro N."/>
            <person name="Ivanova N."/>
            <person name="Kyrpides N."/>
            <person name="Woyke T."/>
        </authorList>
    </citation>
    <scope>NUCLEOTIDE SEQUENCE [LARGE SCALE GENOMIC DNA]</scope>
    <source>
        <strain evidence="2 3">DSM 26524</strain>
    </source>
</reference>
<organism evidence="2 3">
    <name type="scientific">Murimonas intestini</name>
    <dbReference type="NCBI Taxonomy" id="1337051"/>
    <lineage>
        <taxon>Bacteria</taxon>
        <taxon>Bacillati</taxon>
        <taxon>Bacillota</taxon>
        <taxon>Clostridia</taxon>
        <taxon>Lachnospirales</taxon>
        <taxon>Lachnospiraceae</taxon>
        <taxon>Murimonas</taxon>
    </lineage>
</organism>